<dbReference type="EC" id="3.4.11.9" evidence="4"/>
<dbReference type="Proteomes" id="UP000284178">
    <property type="component" value="Unassembled WGS sequence"/>
</dbReference>
<dbReference type="PANTHER" id="PTHR43226">
    <property type="entry name" value="XAA-PRO AMINOPEPTIDASE 3"/>
    <property type="match status" value="1"/>
</dbReference>
<dbReference type="InterPro" id="IPR007865">
    <property type="entry name" value="Aminopep_P_N"/>
</dbReference>
<evidence type="ECO:0000256" key="3">
    <source>
        <dbReference type="ARBA" id="ARBA00008766"/>
    </source>
</evidence>
<comment type="caution">
    <text evidence="9">The sequence shown here is derived from an EMBL/GenBank/DDBJ whole genome shotgun (WGS) entry which is preliminary data.</text>
</comment>
<dbReference type="InterPro" id="IPR029149">
    <property type="entry name" value="Creatin/AminoP/Spt16_N"/>
</dbReference>
<gene>
    <name evidence="9" type="ORF">DWY25_16205</name>
</gene>
<dbReference type="AlphaFoldDB" id="A0A412FJB7"/>
<dbReference type="InterPro" id="IPR052433">
    <property type="entry name" value="X-Pro_dipept-like"/>
</dbReference>
<dbReference type="Pfam" id="PF00557">
    <property type="entry name" value="Peptidase_M24"/>
    <property type="match status" value="1"/>
</dbReference>
<dbReference type="GO" id="GO:0030145">
    <property type="term" value="F:manganese ion binding"/>
    <property type="evidence" value="ECO:0007669"/>
    <property type="project" value="InterPro"/>
</dbReference>
<keyword evidence="5" id="KW-0479">Metal-binding</keyword>
<name>A0A412FJB7_9FIRM</name>
<dbReference type="GeneID" id="83016940"/>
<dbReference type="GO" id="GO:0005829">
    <property type="term" value="C:cytosol"/>
    <property type="evidence" value="ECO:0007669"/>
    <property type="project" value="TreeGrafter"/>
</dbReference>
<dbReference type="Gene3D" id="3.90.230.10">
    <property type="entry name" value="Creatinase/methionine aminopeptidase superfamily"/>
    <property type="match status" value="1"/>
</dbReference>
<dbReference type="SMART" id="SM01011">
    <property type="entry name" value="AMP_N"/>
    <property type="match status" value="1"/>
</dbReference>
<evidence type="ECO:0000313" key="10">
    <source>
        <dbReference type="Proteomes" id="UP000284178"/>
    </source>
</evidence>
<feature type="domain" description="Aminopeptidase P N-terminal" evidence="8">
    <location>
        <begin position="1"/>
        <end position="133"/>
    </location>
</feature>
<dbReference type="SUPFAM" id="SSF55920">
    <property type="entry name" value="Creatinase/aminopeptidase"/>
    <property type="match status" value="1"/>
</dbReference>
<organism evidence="9 10">
    <name type="scientific">Holdemania filiformis</name>
    <dbReference type="NCBI Taxonomy" id="61171"/>
    <lineage>
        <taxon>Bacteria</taxon>
        <taxon>Bacillati</taxon>
        <taxon>Bacillota</taxon>
        <taxon>Erysipelotrichia</taxon>
        <taxon>Erysipelotrichales</taxon>
        <taxon>Erysipelotrichaceae</taxon>
        <taxon>Holdemania</taxon>
    </lineage>
</organism>
<dbReference type="InterPro" id="IPR000994">
    <property type="entry name" value="Pept_M24"/>
</dbReference>
<accession>A0A412FJB7</accession>
<dbReference type="EMBL" id="QRUP01000028">
    <property type="protein sequence ID" value="RGR68249.1"/>
    <property type="molecule type" value="Genomic_DNA"/>
</dbReference>
<keyword evidence="10" id="KW-1185">Reference proteome</keyword>
<dbReference type="RefSeq" id="WP_117896101.1">
    <property type="nucleotide sequence ID" value="NZ_CABJCV010000028.1"/>
</dbReference>
<dbReference type="SUPFAM" id="SSF53092">
    <property type="entry name" value="Creatinase/prolidase N-terminal domain"/>
    <property type="match status" value="1"/>
</dbReference>
<proteinExistence type="inferred from homology"/>
<evidence type="ECO:0000256" key="7">
    <source>
        <dbReference type="ARBA" id="ARBA00023211"/>
    </source>
</evidence>
<sequence>MDYKTRRTRVMETMPQGSLALFFSGKAPVRSLDEAYPFSVNRNFYYLTGLDREAMTLALIKNGDYVQSVLFIEPFDPEQARWVGGRMKPEEAQQQADVDAVYPNAEMLDFIHRQMKLNRGNRRMSVGLDLAKESWEEPDDPAYRFASHVRQHYPSVDLINVHASLAQLRMIKDEDELNLMRQAQEATITAVKVMMRHCAPGINETELEGVFDFALMKQGVREHAFPTICASGANATTLHYSRNDEVIEDGSLVLCDLGGAVGHYCADITRTYPANGRFTERQKQIYDIVLEGQRRVIAAIRPGRTLRQLNQVLVDFYSEQLAAIGLLDHGMTVRDYYFHSVSHHLGLDTHDVNIANLPLAAGMVITVEPGLYLEAERIGIRIEDDVLVSETGAVNLSEKLPHTTEEIETFMNKGE</sequence>
<evidence type="ECO:0000256" key="1">
    <source>
        <dbReference type="ARBA" id="ARBA00001424"/>
    </source>
</evidence>
<keyword evidence="9" id="KW-0645">Protease</keyword>
<reference evidence="9 10" key="1">
    <citation type="submission" date="2018-08" db="EMBL/GenBank/DDBJ databases">
        <title>A genome reference for cultivated species of the human gut microbiota.</title>
        <authorList>
            <person name="Zou Y."/>
            <person name="Xue W."/>
            <person name="Luo G."/>
        </authorList>
    </citation>
    <scope>NUCLEOTIDE SEQUENCE [LARGE SCALE GENOMIC DNA]</scope>
    <source>
        <strain evidence="9 10">AF24-29</strain>
    </source>
</reference>
<keyword evidence="6" id="KW-0378">Hydrolase</keyword>
<dbReference type="GO" id="GO:0006508">
    <property type="term" value="P:proteolysis"/>
    <property type="evidence" value="ECO:0007669"/>
    <property type="project" value="TreeGrafter"/>
</dbReference>
<evidence type="ECO:0000259" key="8">
    <source>
        <dbReference type="SMART" id="SM01011"/>
    </source>
</evidence>
<comment type="cofactor">
    <cofactor evidence="2">
        <name>Mn(2+)</name>
        <dbReference type="ChEBI" id="CHEBI:29035"/>
    </cofactor>
</comment>
<evidence type="ECO:0000256" key="4">
    <source>
        <dbReference type="ARBA" id="ARBA00012574"/>
    </source>
</evidence>
<evidence type="ECO:0000256" key="2">
    <source>
        <dbReference type="ARBA" id="ARBA00001936"/>
    </source>
</evidence>
<evidence type="ECO:0000313" key="9">
    <source>
        <dbReference type="EMBL" id="RGR68249.1"/>
    </source>
</evidence>
<dbReference type="InterPro" id="IPR036005">
    <property type="entry name" value="Creatinase/aminopeptidase-like"/>
</dbReference>
<dbReference type="Gene3D" id="3.40.350.10">
    <property type="entry name" value="Creatinase/prolidase N-terminal domain"/>
    <property type="match status" value="1"/>
</dbReference>
<dbReference type="Pfam" id="PF05195">
    <property type="entry name" value="AMP_N"/>
    <property type="match status" value="1"/>
</dbReference>
<keyword evidence="9" id="KW-0031">Aminopeptidase</keyword>
<evidence type="ECO:0000256" key="6">
    <source>
        <dbReference type="ARBA" id="ARBA00022801"/>
    </source>
</evidence>
<comment type="catalytic activity">
    <reaction evidence="1">
        <text>Release of any N-terminal amino acid, including proline, that is linked to proline, even from a dipeptide or tripeptide.</text>
        <dbReference type="EC" id="3.4.11.9"/>
    </reaction>
</comment>
<dbReference type="PANTHER" id="PTHR43226:SF4">
    <property type="entry name" value="XAA-PRO AMINOPEPTIDASE 3"/>
    <property type="match status" value="1"/>
</dbReference>
<comment type="similarity">
    <text evidence="3">Belongs to the peptidase M24B family.</text>
</comment>
<dbReference type="GO" id="GO:0070006">
    <property type="term" value="F:metalloaminopeptidase activity"/>
    <property type="evidence" value="ECO:0007669"/>
    <property type="project" value="InterPro"/>
</dbReference>
<protein>
    <recommendedName>
        <fullName evidence="4">Xaa-Pro aminopeptidase</fullName>
        <ecNumber evidence="4">3.4.11.9</ecNumber>
    </recommendedName>
</protein>
<evidence type="ECO:0000256" key="5">
    <source>
        <dbReference type="ARBA" id="ARBA00022723"/>
    </source>
</evidence>
<keyword evidence="7" id="KW-0464">Manganese</keyword>